<protein>
    <submittedName>
        <fullName evidence="9">4-hydroxybenzoate polyprenyltransferase, putative</fullName>
    </submittedName>
</protein>
<dbReference type="eggNOG" id="arCOG00477">
    <property type="taxonomic scope" value="Archaea"/>
</dbReference>
<dbReference type="GO" id="GO:0005886">
    <property type="term" value="C:plasma membrane"/>
    <property type="evidence" value="ECO:0007669"/>
    <property type="project" value="UniProtKB-SubCell"/>
</dbReference>
<dbReference type="KEGG" id="tuz:TUZN_0340"/>
<dbReference type="GO" id="GO:0016765">
    <property type="term" value="F:transferase activity, transferring alkyl or aryl (other than methyl) groups"/>
    <property type="evidence" value="ECO:0007669"/>
    <property type="project" value="InterPro"/>
</dbReference>
<dbReference type="InterPro" id="IPR000537">
    <property type="entry name" value="UbiA_prenyltransferase"/>
</dbReference>
<name>F2L2H2_THEU7</name>
<keyword evidence="4" id="KW-0808">Transferase</keyword>
<dbReference type="PANTHER" id="PTHR11048">
    <property type="entry name" value="PRENYLTRANSFERASES"/>
    <property type="match status" value="1"/>
</dbReference>
<keyword evidence="7 8" id="KW-0472">Membrane</keyword>
<feature type="transmembrane region" description="Helical" evidence="8">
    <location>
        <begin position="280"/>
        <end position="299"/>
    </location>
</feature>
<comment type="subcellular location">
    <subcellularLocation>
        <location evidence="2">Cell membrane</location>
        <topology evidence="2">Multi-pass membrane protein</topology>
    </subcellularLocation>
</comment>
<feature type="transmembrane region" description="Helical" evidence="8">
    <location>
        <begin position="151"/>
        <end position="170"/>
    </location>
</feature>
<comment type="cofactor">
    <cofactor evidence="1">
        <name>Mg(2+)</name>
        <dbReference type="ChEBI" id="CHEBI:18420"/>
    </cofactor>
</comment>
<evidence type="ECO:0000256" key="6">
    <source>
        <dbReference type="ARBA" id="ARBA00022989"/>
    </source>
</evidence>
<dbReference type="HOGENOM" id="CLU_034879_5_1_2"/>
<reference evidence="9 10" key="1">
    <citation type="journal article" date="2011" name="J. Bacteriol.">
        <title>Complete genome sequence of the thermoacidophilic crenarchaeon Thermoproteus uzoniensis 768-20.</title>
        <authorList>
            <person name="Mardanov A.V."/>
            <person name="Gumerov V.M."/>
            <person name="Beletsky A.V."/>
            <person name="Prokofeva M.I."/>
            <person name="Bonch-Osmolovskaya E.A."/>
            <person name="Ravin N.V."/>
            <person name="Skryabin K.G."/>
        </authorList>
    </citation>
    <scope>NUCLEOTIDE SEQUENCE [LARGE SCALE GENOMIC DNA]</scope>
    <source>
        <strain evidence="9 10">768-20</strain>
    </source>
</reference>
<dbReference type="Gene3D" id="1.10.357.140">
    <property type="entry name" value="UbiA prenyltransferase"/>
    <property type="match status" value="1"/>
</dbReference>
<evidence type="ECO:0000256" key="7">
    <source>
        <dbReference type="ARBA" id="ARBA00023136"/>
    </source>
</evidence>
<dbReference type="STRING" id="999630.TUZN_0340"/>
<organism evidence="9 10">
    <name type="scientific">Thermoproteus uzoniensis (strain 768-20)</name>
    <dbReference type="NCBI Taxonomy" id="999630"/>
    <lineage>
        <taxon>Archaea</taxon>
        <taxon>Thermoproteota</taxon>
        <taxon>Thermoprotei</taxon>
        <taxon>Thermoproteales</taxon>
        <taxon>Thermoproteaceae</taxon>
        <taxon>Thermoproteus</taxon>
    </lineage>
</organism>
<evidence type="ECO:0000256" key="2">
    <source>
        <dbReference type="ARBA" id="ARBA00004651"/>
    </source>
</evidence>
<gene>
    <name evidence="9" type="ordered locus">TUZN_0340</name>
</gene>
<keyword evidence="10" id="KW-1185">Reference proteome</keyword>
<dbReference type="Proteomes" id="UP000008138">
    <property type="component" value="Chromosome"/>
</dbReference>
<dbReference type="FunFam" id="1.10.357.140:FF:000008">
    <property type="entry name" value="4-hydroxybenzoate octaprenyltransferase"/>
    <property type="match status" value="1"/>
</dbReference>
<feature type="transmembrane region" description="Helical" evidence="8">
    <location>
        <begin position="182"/>
        <end position="202"/>
    </location>
</feature>
<dbReference type="NCBIfam" id="TIGR01475">
    <property type="entry name" value="ubiA_other"/>
    <property type="match status" value="1"/>
</dbReference>
<dbReference type="InterPro" id="IPR044878">
    <property type="entry name" value="UbiA_sf"/>
</dbReference>
<sequence length="300" mass="32404">MFPSSWADVRWDPEAASSALWRYLKFVRIEHTLFALPMAYAAALEASGGSLTLWQAVWIAAAFVGLRIAGMSYNNIADREIDALNPRTKGRMLVTGAVSLRGAYATFAVGVALFELSAAMLGPWPLYLSLPYLAVTVTYPYAKRLHCLPHLHLGAVYALVPLGASIAVYSNDIRVAVLHTPWLLVLGSALWVAGFDTFYSKMDLDFDRRMGLGSIPACYGERAARASWVFLLVASAALYLWNYLSLGGGLPGLALTALGSAVEVWSAITALDEKRIPEAFNANLSVGLLIAAGVLANYLL</sequence>
<evidence type="ECO:0000256" key="3">
    <source>
        <dbReference type="ARBA" id="ARBA00005985"/>
    </source>
</evidence>
<evidence type="ECO:0000256" key="1">
    <source>
        <dbReference type="ARBA" id="ARBA00001946"/>
    </source>
</evidence>
<dbReference type="InterPro" id="IPR039653">
    <property type="entry name" value="Prenyltransferase"/>
</dbReference>
<accession>F2L2H2</accession>
<comment type="similarity">
    <text evidence="3">Belongs to the UbiA prenyltransferase family.</text>
</comment>
<feature type="transmembrane region" description="Helical" evidence="8">
    <location>
        <begin position="93"/>
        <end position="114"/>
    </location>
</feature>
<proteinExistence type="inferred from homology"/>
<keyword evidence="5 8" id="KW-0812">Transmembrane</keyword>
<dbReference type="PANTHER" id="PTHR11048:SF28">
    <property type="entry name" value="4-HYDROXYBENZOATE POLYPRENYLTRANSFERASE, MITOCHONDRIAL"/>
    <property type="match status" value="1"/>
</dbReference>
<reference key="2">
    <citation type="submission" date="2011-03" db="EMBL/GenBank/DDBJ databases">
        <title>Complete genome sequence of the thermoacidophilic crenarchaeon Thermoproteus uzoniensis 768-20.</title>
        <authorList>
            <person name="Mardanov A.V."/>
            <person name="Gumerov V.M."/>
            <person name="Beletsky A.V."/>
            <person name="Prokofeva M.I."/>
            <person name="Bonch-Osmolovskaya E.A."/>
            <person name="Ravin N.V."/>
            <person name="Skryabin K.G."/>
        </authorList>
    </citation>
    <scope>NUCLEOTIDE SEQUENCE</scope>
    <source>
        <strain>768-20</strain>
    </source>
</reference>
<keyword evidence="6 8" id="KW-1133">Transmembrane helix</keyword>
<dbReference type="InterPro" id="IPR006371">
    <property type="entry name" value="Polyprenyltransferase_UbiA-li"/>
</dbReference>
<dbReference type="CDD" id="cd13959">
    <property type="entry name" value="PT_UbiA_COQ2"/>
    <property type="match status" value="1"/>
</dbReference>
<dbReference type="Pfam" id="PF01040">
    <property type="entry name" value="UbiA"/>
    <property type="match status" value="1"/>
</dbReference>
<evidence type="ECO:0000256" key="8">
    <source>
        <dbReference type="SAM" id="Phobius"/>
    </source>
</evidence>
<evidence type="ECO:0000313" key="9">
    <source>
        <dbReference type="EMBL" id="AEA11837.1"/>
    </source>
</evidence>
<feature type="transmembrane region" description="Helical" evidence="8">
    <location>
        <begin position="53"/>
        <end position="73"/>
    </location>
</feature>
<evidence type="ECO:0000256" key="5">
    <source>
        <dbReference type="ARBA" id="ARBA00022692"/>
    </source>
</evidence>
<evidence type="ECO:0000313" key="10">
    <source>
        <dbReference type="Proteomes" id="UP000008138"/>
    </source>
</evidence>
<evidence type="ECO:0000256" key="4">
    <source>
        <dbReference type="ARBA" id="ARBA00022679"/>
    </source>
</evidence>
<dbReference type="Gene3D" id="1.20.120.1780">
    <property type="entry name" value="UbiA prenyltransferase"/>
    <property type="match status" value="1"/>
</dbReference>
<dbReference type="EMBL" id="CP002590">
    <property type="protein sequence ID" value="AEA11837.1"/>
    <property type="molecule type" value="Genomic_DNA"/>
</dbReference>
<dbReference type="AlphaFoldDB" id="F2L2H2"/>